<dbReference type="Proteomes" id="UP000295217">
    <property type="component" value="Unassembled WGS sequence"/>
</dbReference>
<comment type="caution">
    <text evidence="2">The sequence shown here is derived from an EMBL/GenBank/DDBJ whole genome shotgun (WGS) entry which is preliminary data.</text>
</comment>
<proteinExistence type="predicted"/>
<keyword evidence="3" id="KW-1185">Reference proteome</keyword>
<dbReference type="AlphaFoldDB" id="A0A4R5A5Q1"/>
<evidence type="ECO:0000313" key="2">
    <source>
        <dbReference type="EMBL" id="TDD64892.1"/>
    </source>
</evidence>
<gene>
    <name evidence="2" type="ORF">E1262_26895</name>
</gene>
<sequence length="78" mass="9468">MTRHSTWEFSVRRASRRRASRRRDHRPVRPGRGAGWWWRAGGRGRRAARVRRRRRRLAARLPATRAGVPRARRYRDKQ</sequence>
<feature type="region of interest" description="Disordered" evidence="1">
    <location>
        <begin position="1"/>
        <end position="32"/>
    </location>
</feature>
<reference evidence="2 3" key="1">
    <citation type="submission" date="2019-02" db="EMBL/GenBank/DDBJ databases">
        <title>Draft genome sequences of novel Actinobacteria.</title>
        <authorList>
            <person name="Sahin N."/>
            <person name="Ay H."/>
            <person name="Saygin H."/>
        </authorList>
    </citation>
    <scope>NUCLEOTIDE SEQUENCE [LARGE SCALE GENOMIC DNA]</scope>
    <source>
        <strain evidence="2 3">8K307</strain>
    </source>
</reference>
<evidence type="ECO:0000256" key="1">
    <source>
        <dbReference type="SAM" id="MobiDB-lite"/>
    </source>
</evidence>
<name>A0A4R5A5Q1_9ACTN</name>
<protein>
    <submittedName>
        <fullName evidence="2">Uncharacterized protein</fullName>
    </submittedName>
</protein>
<organism evidence="2 3">
    <name type="scientific">Jiangella aurantiaca</name>
    <dbReference type="NCBI Taxonomy" id="2530373"/>
    <lineage>
        <taxon>Bacteria</taxon>
        <taxon>Bacillati</taxon>
        <taxon>Actinomycetota</taxon>
        <taxon>Actinomycetes</taxon>
        <taxon>Jiangellales</taxon>
        <taxon>Jiangellaceae</taxon>
        <taxon>Jiangella</taxon>
    </lineage>
</organism>
<feature type="compositionally biased region" description="Basic residues" evidence="1">
    <location>
        <begin position="13"/>
        <end position="29"/>
    </location>
</feature>
<dbReference type="EMBL" id="SMLB01000060">
    <property type="protein sequence ID" value="TDD64892.1"/>
    <property type="molecule type" value="Genomic_DNA"/>
</dbReference>
<accession>A0A4R5A5Q1</accession>
<evidence type="ECO:0000313" key="3">
    <source>
        <dbReference type="Proteomes" id="UP000295217"/>
    </source>
</evidence>